<reference evidence="2 3" key="1">
    <citation type="submission" date="2016-09" db="EMBL/GenBank/DDBJ databases">
        <title>Extensive genetic diversity and differential bi-allelic expression allows diatom success in the polar Southern Ocean.</title>
        <authorList>
            <consortium name="DOE Joint Genome Institute"/>
            <person name="Mock T."/>
            <person name="Otillar R.P."/>
            <person name="Strauss J."/>
            <person name="Dupont C."/>
            <person name="Frickenhaus S."/>
            <person name="Maumus F."/>
            <person name="Mcmullan M."/>
            <person name="Sanges R."/>
            <person name="Schmutz J."/>
            <person name="Toseland A."/>
            <person name="Valas R."/>
            <person name="Veluchamy A."/>
            <person name="Ward B.J."/>
            <person name="Allen A."/>
            <person name="Barry K."/>
            <person name="Falciatore A."/>
            <person name="Ferrante M."/>
            <person name="Fortunato A.E."/>
            <person name="Gloeckner G."/>
            <person name="Gruber A."/>
            <person name="Hipkin R."/>
            <person name="Janech M."/>
            <person name="Kroth P."/>
            <person name="Leese F."/>
            <person name="Lindquist E."/>
            <person name="Lyon B.R."/>
            <person name="Martin J."/>
            <person name="Mayer C."/>
            <person name="Parker M."/>
            <person name="Quesneville H."/>
            <person name="Raymond J."/>
            <person name="Uhlig C."/>
            <person name="Valentin K.U."/>
            <person name="Worden A.Z."/>
            <person name="Armbrust E.V."/>
            <person name="Bowler C."/>
            <person name="Green B."/>
            <person name="Moulton V."/>
            <person name="Van Oosterhout C."/>
            <person name="Grigoriev I."/>
        </authorList>
    </citation>
    <scope>NUCLEOTIDE SEQUENCE [LARGE SCALE GENOMIC DNA]</scope>
    <source>
        <strain evidence="2 3">CCMP1102</strain>
    </source>
</reference>
<dbReference type="EMBL" id="KV784366">
    <property type="protein sequence ID" value="OEU11833.1"/>
    <property type="molecule type" value="Genomic_DNA"/>
</dbReference>
<dbReference type="AlphaFoldDB" id="A0A1E7F1Y8"/>
<sequence length="492" mass="53211">MTNYCTVVIVVFQLLLVIPHINSLLKEGGGGGFNIVVQAQPQPQEEEEATATATIADKWRIATDVDVDYWNYDFDFTYAVSSFIDVGQAGFYIYSKECRSGGGSIQSIGFDTSLTIADNGQDVTPGSETNVNDITMSKSVTVPVTVNDLTMSDNTNIYADLGQNQYKIEFCLVFYLNTLDGSLEVNQQETLVTIDIDLSDLAAVFRVDALDVGTKDRNQVDTEDIVYGPIAYLCNIIDGSDLYATTANTAIFTQGDMINVCVKPNQAAITDNIKIKSIESLTFSRDNGGGNGDDGNGLLNQDAVLNSIASTNGLSTYNDIDCYGKDYCSVSTILISSFFTTPGTVSGNGEASLTFYSDAERNLLASSNDLETRTINENEDYNAIIHHRRSLQDTSTNTNNGNNDNNSNDIVDGAIPSFVMNLNVIPADDSPTMFPPTSSASASALALATRQRRRVVAVVANTSNHDYYFLISVVPNTIIMISIIVTVGLLIL</sequence>
<organism evidence="2 3">
    <name type="scientific">Fragilariopsis cylindrus CCMP1102</name>
    <dbReference type="NCBI Taxonomy" id="635003"/>
    <lineage>
        <taxon>Eukaryota</taxon>
        <taxon>Sar</taxon>
        <taxon>Stramenopiles</taxon>
        <taxon>Ochrophyta</taxon>
        <taxon>Bacillariophyta</taxon>
        <taxon>Bacillariophyceae</taxon>
        <taxon>Bacillariophycidae</taxon>
        <taxon>Bacillariales</taxon>
        <taxon>Bacillariaceae</taxon>
        <taxon>Fragilariopsis</taxon>
    </lineage>
</organism>
<protein>
    <submittedName>
        <fullName evidence="2">Uncharacterized protein</fullName>
    </submittedName>
</protein>
<evidence type="ECO:0000313" key="2">
    <source>
        <dbReference type="EMBL" id="OEU11833.1"/>
    </source>
</evidence>
<proteinExistence type="predicted"/>
<name>A0A1E7F1Y8_9STRA</name>
<keyword evidence="1" id="KW-0812">Transmembrane</keyword>
<dbReference type="InParanoid" id="A0A1E7F1Y8"/>
<keyword evidence="3" id="KW-1185">Reference proteome</keyword>
<evidence type="ECO:0000256" key="1">
    <source>
        <dbReference type="SAM" id="Phobius"/>
    </source>
</evidence>
<dbReference type="KEGG" id="fcy:FRACYDRAFT_244952"/>
<gene>
    <name evidence="2" type="ORF">FRACYDRAFT_244952</name>
</gene>
<evidence type="ECO:0000313" key="3">
    <source>
        <dbReference type="Proteomes" id="UP000095751"/>
    </source>
</evidence>
<keyword evidence="1" id="KW-1133">Transmembrane helix</keyword>
<accession>A0A1E7F1Y8</accession>
<dbReference type="Proteomes" id="UP000095751">
    <property type="component" value="Unassembled WGS sequence"/>
</dbReference>
<feature type="transmembrane region" description="Helical" evidence="1">
    <location>
        <begin position="467"/>
        <end position="491"/>
    </location>
</feature>
<keyword evidence="1" id="KW-0472">Membrane</keyword>